<evidence type="ECO:0000313" key="11">
    <source>
        <dbReference type="Proteomes" id="UP001217089"/>
    </source>
</evidence>
<name>A0ABQ9F0A3_TEGGR</name>
<comment type="subcellular location">
    <subcellularLocation>
        <location evidence="1">Membrane</location>
        <topology evidence="1">Multi-pass membrane protein</topology>
    </subcellularLocation>
</comment>
<accession>A0ABQ9F0A3</accession>
<evidence type="ECO:0000256" key="1">
    <source>
        <dbReference type="ARBA" id="ARBA00004141"/>
    </source>
</evidence>
<keyword evidence="11" id="KW-1185">Reference proteome</keyword>
<dbReference type="InterPro" id="IPR051171">
    <property type="entry name" value="CaCA"/>
</dbReference>
<organism evidence="10 11">
    <name type="scientific">Tegillarca granosa</name>
    <name type="common">Malaysian cockle</name>
    <name type="synonym">Anadara granosa</name>
    <dbReference type="NCBI Taxonomy" id="220873"/>
    <lineage>
        <taxon>Eukaryota</taxon>
        <taxon>Metazoa</taxon>
        <taxon>Spiralia</taxon>
        <taxon>Lophotrochozoa</taxon>
        <taxon>Mollusca</taxon>
        <taxon>Bivalvia</taxon>
        <taxon>Autobranchia</taxon>
        <taxon>Pteriomorphia</taxon>
        <taxon>Arcoida</taxon>
        <taxon>Arcoidea</taxon>
        <taxon>Arcidae</taxon>
        <taxon>Tegillarca</taxon>
    </lineage>
</organism>
<dbReference type="SMART" id="SM00237">
    <property type="entry name" value="Calx_beta"/>
    <property type="match status" value="2"/>
</dbReference>
<evidence type="ECO:0000256" key="5">
    <source>
        <dbReference type="ARBA" id="ARBA00022837"/>
    </source>
</evidence>
<keyword evidence="3" id="KW-0732">Signal</keyword>
<evidence type="ECO:0000259" key="9">
    <source>
        <dbReference type="SMART" id="SM00237"/>
    </source>
</evidence>
<keyword evidence="4" id="KW-0677">Repeat</keyword>
<dbReference type="Proteomes" id="UP001217089">
    <property type="component" value="Unassembled WGS sequence"/>
</dbReference>
<proteinExistence type="predicted"/>
<dbReference type="Pfam" id="PF03160">
    <property type="entry name" value="Calx-beta"/>
    <property type="match status" value="2"/>
</dbReference>
<evidence type="ECO:0000256" key="4">
    <source>
        <dbReference type="ARBA" id="ARBA00022737"/>
    </source>
</evidence>
<comment type="caution">
    <text evidence="10">The sequence shown here is derived from an EMBL/GenBank/DDBJ whole genome shotgun (WGS) entry which is preliminary data.</text>
</comment>
<evidence type="ECO:0000256" key="7">
    <source>
        <dbReference type="ARBA" id="ARBA00023065"/>
    </source>
</evidence>
<dbReference type="Pfam" id="PF01699">
    <property type="entry name" value="Na_Ca_ex"/>
    <property type="match status" value="1"/>
</dbReference>
<dbReference type="InterPro" id="IPR038081">
    <property type="entry name" value="CalX-like_sf"/>
</dbReference>
<evidence type="ECO:0000256" key="8">
    <source>
        <dbReference type="ARBA" id="ARBA00023136"/>
    </source>
</evidence>
<dbReference type="Gene3D" id="2.60.40.2030">
    <property type="match status" value="2"/>
</dbReference>
<dbReference type="InterPro" id="IPR003644">
    <property type="entry name" value="Calx_beta"/>
</dbReference>
<dbReference type="EMBL" id="JARBDR010000657">
    <property type="protein sequence ID" value="KAJ8309550.1"/>
    <property type="molecule type" value="Genomic_DNA"/>
</dbReference>
<keyword evidence="7" id="KW-0406">Ion transport</keyword>
<dbReference type="PANTHER" id="PTHR11878:SF65">
    <property type="entry name" value="NA_CA-EXCHANGE PROTEIN, ISOFORM G"/>
    <property type="match status" value="1"/>
</dbReference>
<protein>
    <recommendedName>
        <fullName evidence="9">Calx-beta domain-containing protein</fullName>
    </recommendedName>
</protein>
<reference evidence="10 11" key="1">
    <citation type="submission" date="2022-12" db="EMBL/GenBank/DDBJ databases">
        <title>Chromosome-level genome of Tegillarca granosa.</title>
        <authorList>
            <person name="Kim J."/>
        </authorList>
    </citation>
    <scope>NUCLEOTIDE SEQUENCE [LARGE SCALE GENOMIC DNA]</scope>
    <source>
        <strain evidence="10">Teg-2019</strain>
        <tissue evidence="10">Adductor muscle</tissue>
    </source>
</reference>
<dbReference type="Pfam" id="PF16494">
    <property type="entry name" value="Na_Ca_ex_C"/>
    <property type="match status" value="1"/>
</dbReference>
<evidence type="ECO:0000256" key="2">
    <source>
        <dbReference type="ARBA" id="ARBA00022692"/>
    </source>
</evidence>
<feature type="domain" description="Calx-beta" evidence="9">
    <location>
        <begin position="340"/>
        <end position="415"/>
    </location>
</feature>
<dbReference type="InterPro" id="IPR004837">
    <property type="entry name" value="NaCa_Exmemb"/>
</dbReference>
<keyword evidence="5" id="KW-0106">Calcium</keyword>
<keyword evidence="2" id="KW-0812">Transmembrane</keyword>
<sequence>MDYIPYAFAQSTTVPSNITEDECYGEIVCKPGLVLPVWQPQGNLSVGDKVARATVYFVSLVYMFLGVSIVSDRFMASIEVITSKEKEVLIRRSDGSTTTVNVRIWNETVSNLTLMALGSSAPEILLSVIEICKEKFEAGDLGPSTISEGDTELRDGKANHVDEVVFKGLDSVDTEYKEVKEFEQHRKDFMEILRELRKKNPNTDMKTLEEMAELEAINRGPKSRAFYRIQATRKLTGGGNVIKKQKIERRASLDDVKVDVKDDSVTKVYFDPGHYTVMENVGTFSLTVTREGVTIIDDEIFEEDEHFYVRLSNIRLGDSQGMFENSQIHGQAKLSTPHVATVMILDDDHPGIFHFEEKEMSVPEAIGEMHVKVTRTSGARGMVKIPYHTVDGTAKSGKDFELFAGEVVFDNDETE</sequence>
<evidence type="ECO:0000256" key="3">
    <source>
        <dbReference type="ARBA" id="ARBA00022729"/>
    </source>
</evidence>
<gene>
    <name evidence="10" type="ORF">KUTeg_014424</name>
</gene>
<evidence type="ECO:0000256" key="6">
    <source>
        <dbReference type="ARBA" id="ARBA00022989"/>
    </source>
</evidence>
<dbReference type="SUPFAM" id="SSF141072">
    <property type="entry name" value="CalX-like"/>
    <property type="match status" value="2"/>
</dbReference>
<dbReference type="PANTHER" id="PTHR11878">
    <property type="entry name" value="SODIUM/CALCIUM EXCHANGER"/>
    <property type="match status" value="1"/>
</dbReference>
<dbReference type="InterPro" id="IPR032452">
    <property type="entry name" value="Na_Ca_Ex_C-exten"/>
</dbReference>
<keyword evidence="8" id="KW-0472">Membrane</keyword>
<keyword evidence="6" id="KW-1133">Transmembrane helix</keyword>
<evidence type="ECO:0000313" key="10">
    <source>
        <dbReference type="EMBL" id="KAJ8309550.1"/>
    </source>
</evidence>
<keyword evidence="7" id="KW-0813">Transport</keyword>
<feature type="domain" description="Calx-beta" evidence="9">
    <location>
        <begin position="256"/>
        <end position="312"/>
    </location>
</feature>